<dbReference type="Pfam" id="PF20249">
    <property type="entry name" value="VasX_N"/>
    <property type="match status" value="1"/>
</dbReference>
<keyword evidence="1" id="KW-1133">Transmembrane helix</keyword>
<keyword evidence="1" id="KW-0472">Membrane</keyword>
<organism evidence="3 4">
    <name type="scientific">Vibrio proteolyticus NBRC 13287</name>
    <dbReference type="NCBI Taxonomy" id="1219065"/>
    <lineage>
        <taxon>Bacteria</taxon>
        <taxon>Pseudomonadati</taxon>
        <taxon>Pseudomonadota</taxon>
        <taxon>Gammaproteobacteria</taxon>
        <taxon>Vibrionales</taxon>
        <taxon>Vibrionaceae</taxon>
        <taxon>Vibrio</taxon>
    </lineage>
</organism>
<dbReference type="Proteomes" id="UP000016570">
    <property type="component" value="Unassembled WGS sequence"/>
</dbReference>
<feature type="domain" description="Toxin VasX N-terminal region" evidence="2">
    <location>
        <begin position="486"/>
        <end position="642"/>
    </location>
</feature>
<reference evidence="3 4" key="1">
    <citation type="submission" date="2013-09" db="EMBL/GenBank/DDBJ databases">
        <title>Whole genome shotgun sequence of Vibrio proteolyticus NBRC 13287.</title>
        <authorList>
            <person name="Isaki S."/>
            <person name="Hosoyama A."/>
            <person name="Numata M."/>
            <person name="Hashimoto M."/>
            <person name="Hosoyama Y."/>
            <person name="Tsuchikane K."/>
            <person name="Noguchi M."/>
            <person name="Hirakata S."/>
            <person name="Ichikawa N."/>
            <person name="Ohji S."/>
            <person name="Yamazoe A."/>
            <person name="Fujita N."/>
        </authorList>
    </citation>
    <scope>NUCLEOTIDE SEQUENCE [LARGE SCALE GENOMIC DNA]</scope>
    <source>
        <strain evidence="3 4">NBRC 13287</strain>
    </source>
</reference>
<dbReference type="STRING" id="1219065.VPR01S_06_01360"/>
<dbReference type="Pfam" id="PF13665">
    <property type="entry name" value="Tox-PAAR-like"/>
    <property type="match status" value="1"/>
</dbReference>
<proteinExistence type="predicted"/>
<protein>
    <recommendedName>
        <fullName evidence="2">Toxin VasX N-terminal region domain-containing protein</fullName>
    </recommendedName>
</protein>
<dbReference type="EMBL" id="BATJ01000006">
    <property type="protein sequence ID" value="GAD67118.1"/>
    <property type="molecule type" value="Genomic_DNA"/>
</dbReference>
<evidence type="ECO:0000256" key="1">
    <source>
        <dbReference type="SAM" id="Phobius"/>
    </source>
</evidence>
<keyword evidence="1" id="KW-0812">Transmembrane</keyword>
<sequence>MAVTINANGLSVVHKGSGGEANASVPDVCLTKVGKPIVPIPYGNNAKSSDLADGSTTVVADGGNSIALKGSKFSKSTGDAAGDKKGVASGTIEAEAEFVTASSNVLIEGKGVARHSDQMTMNKANTMCFGVQNPSVSVDEEAESECDLHVCVRYPNGQRLTNAEYALKDEGGASLGAGQLDARGKSSVSGLKPGKAVIQVEESRDDYALTPVRRENPHYLASIPDGDFFDIASKGQRGFWQPTRIETGLTPWGSIGQCLSSDVFFQDIVEAETKRHFRHLHPETTYNFGTVSDAVIGNLNMPLPHTTETLLAYSMPLSLEEGELLSVLLRLAPHETTDRMLAYMRARGTGNPQSYLGGYDWRGAEKTMNDELDSLIGKIKQRLAFLKGEASKLQYAYLSEEVFDKHIDTISTYAKGLPELVSGVFTKMQSKASTLLSNTSNVNVIKAPGNTYSAEAGVIEAVVNTTQSVDLVEPYMNEVPGKIDNVLPIYPVRYGYANFFDTILPAQAPPTLPEMASASGLNETGGYILRLLREGWIYIKEEGDKDQLHIFHYAQTETATGVIEKFEKYYFTNEENAQDGLTLDTSSGSNFYPFAFVTAGTKQISIAYSEHEWSAAVIDNMNDDEELRKKAMQQVDLSSPQTEFSQEATQENISALVEDYRNNDEKWLADKDSAKPMPHGLDLATTTLSYHLAAEGVVETMQKSHSEHKDGTLVALFDPVGRQRDIANKLSMTIAEGQAYQQNNLYPLTIGTYAKACMDSTVPEVSKAAQENLDTQALTDFINASQVKMDKIAKETQQWLKMMDYFVAGEGAKDEIGSLTFYLQHYFDVRQEGIVKPALELAKLMFLLGTLFEGVTASEEGMETLDDWVGQAFMTEALTPEDNAVGAAFKIAERIFTQCQGGSWRQLTGDAGNHVLSSMGTFLARMPIAFDYVGKQSGKWAKIAGNAGLERFYRTTFPSMLDALLGLKVTGNRVSVPFDEVESLLEKQARKGRAAAIWQKTKTNWHERLIDWSEVKADAKEQRILQLLEFEPTPTCPKIIKTIIDNLEKATKPASKTAVHISASVADAGFAAWSFFLNVGAMYEMGTQEEFAALDPITNKDELYRMLKVSSTLSALVADSAALARYGAKSINATASMLNRGLNANMIQKYLPTLSTQLADKLGLANVMAHSQHMNNTLAKAPIKSLVVVATLTSASSYGWDALKAKRSGNTDLMIGNVMGAGFTLFMFGTLFSGPVGWAFFLVGMAGLIWSDSIISRYTKTGIENLLFRCFWGKSEDYSFWSFIEREDAELVRQRLELYSSKDKKDTYSQYLKKAFEIESQEFINYFYWPQLNIESTIISPGVMRADKLYTYHFVLPEFKMGISQLHGSMVKEFYDRSGLVSTVPMTENFKLALLDALNNPQQYQLKEDGLHLTVKVECLFEQSRAIASDLSLKWCYEPEPSLVVPKRKLTSSGDIDGLMIGMIDERPNNND</sequence>
<dbReference type="eggNOG" id="COG1196">
    <property type="taxonomic scope" value="Bacteria"/>
</dbReference>
<evidence type="ECO:0000259" key="2">
    <source>
        <dbReference type="Pfam" id="PF20249"/>
    </source>
</evidence>
<keyword evidence="4" id="KW-1185">Reference proteome</keyword>
<evidence type="ECO:0000313" key="4">
    <source>
        <dbReference type="Proteomes" id="UP000016570"/>
    </source>
</evidence>
<dbReference type="CDD" id="cd14740">
    <property type="entry name" value="PAAR_4"/>
    <property type="match status" value="1"/>
</dbReference>
<accession>U3BKG5</accession>
<gene>
    <name evidence="3" type="ORF">VPR01S_06_01360</name>
</gene>
<evidence type="ECO:0000313" key="3">
    <source>
        <dbReference type="EMBL" id="GAD67118.1"/>
    </source>
</evidence>
<comment type="caution">
    <text evidence="3">The sequence shown here is derived from an EMBL/GenBank/DDBJ whole genome shotgun (WGS) entry which is preliminary data.</text>
</comment>
<name>U3BKG5_VIBPR</name>
<dbReference type="InterPro" id="IPR046864">
    <property type="entry name" value="VasX_N"/>
</dbReference>
<dbReference type="RefSeq" id="WP_021705093.1">
    <property type="nucleotide sequence ID" value="NZ_BATJ01000006.1"/>
</dbReference>
<feature type="transmembrane region" description="Helical" evidence="1">
    <location>
        <begin position="1238"/>
        <end position="1259"/>
    </location>
</feature>
<dbReference type="CDD" id="cd20706">
    <property type="entry name" value="MIX_II"/>
    <property type="match status" value="1"/>
</dbReference>